<feature type="domain" description="PI3K/PI4K catalytic" evidence="9">
    <location>
        <begin position="599"/>
        <end position="865"/>
    </location>
</feature>
<dbReference type="SUPFAM" id="SSF56112">
    <property type="entry name" value="Protein kinase-like (PK-like)"/>
    <property type="match status" value="1"/>
</dbReference>
<comment type="catalytic activity">
    <reaction evidence="7">
        <text>a 1,2-diacyl-sn-glycero-3-phospho-(1D-myo-inositol) + ATP = a 1,2-diacyl-sn-glycero-3-phospho-(1D-myo-inositol-3-phosphate) + ADP + H(+)</text>
        <dbReference type="Rhea" id="RHEA:12709"/>
        <dbReference type="ChEBI" id="CHEBI:15378"/>
        <dbReference type="ChEBI" id="CHEBI:30616"/>
        <dbReference type="ChEBI" id="CHEBI:57880"/>
        <dbReference type="ChEBI" id="CHEBI:58088"/>
        <dbReference type="ChEBI" id="CHEBI:456216"/>
        <dbReference type="EC" id="2.7.1.137"/>
    </reaction>
    <physiologicalReaction direction="left-to-right" evidence="7">
        <dbReference type="Rhea" id="RHEA:12710"/>
    </physiologicalReaction>
</comment>
<evidence type="ECO:0000256" key="3">
    <source>
        <dbReference type="ARBA" id="ARBA00022679"/>
    </source>
</evidence>
<dbReference type="GO" id="GO:0034272">
    <property type="term" value="C:phosphatidylinositol 3-kinase complex, class III, type II"/>
    <property type="evidence" value="ECO:0007669"/>
    <property type="project" value="TreeGrafter"/>
</dbReference>
<dbReference type="GO" id="GO:0005768">
    <property type="term" value="C:endosome"/>
    <property type="evidence" value="ECO:0007669"/>
    <property type="project" value="TreeGrafter"/>
</dbReference>
<dbReference type="InterPro" id="IPR000403">
    <property type="entry name" value="PI3/4_kinase_cat_dom"/>
</dbReference>
<dbReference type="SMR" id="A0A6C0SN29"/>
<dbReference type="InterPro" id="IPR015433">
    <property type="entry name" value="PI3/4_kinase"/>
</dbReference>
<evidence type="ECO:0000259" key="10">
    <source>
        <dbReference type="PROSITE" id="PS51545"/>
    </source>
</evidence>
<evidence type="ECO:0000256" key="8">
    <source>
        <dbReference type="PIRNR" id="PIRNR000587"/>
    </source>
</evidence>
<evidence type="ECO:0000256" key="2">
    <source>
        <dbReference type="ARBA" id="ARBA00019787"/>
    </source>
</evidence>
<keyword evidence="3 8" id="KW-0808">Transferase</keyword>
<dbReference type="InterPro" id="IPR018936">
    <property type="entry name" value="PI3/4_kinase_CS"/>
</dbReference>
<dbReference type="Gene3D" id="1.10.1070.11">
    <property type="entry name" value="Phosphatidylinositol 3-/4-kinase, catalytic domain"/>
    <property type="match status" value="1"/>
</dbReference>
<dbReference type="SMART" id="SM00146">
    <property type="entry name" value="PI3Kc"/>
    <property type="match status" value="1"/>
</dbReference>
<feature type="domain" description="PIK helical" evidence="10">
    <location>
        <begin position="284"/>
        <end position="516"/>
    </location>
</feature>
<gene>
    <name evidence="11" type="primary">pi3k-III</name>
</gene>
<reference evidence="11" key="1">
    <citation type="submission" date="2019-06" db="EMBL/GenBank/DDBJ databases">
        <title>Identification of a phosphatidylinositol-4,5-bisphosphate 3-kinase (Type 3) in planarian Dugesia japonica.</title>
        <authorList>
            <person name="Ma K."/>
        </authorList>
    </citation>
    <scope>NUCLEOTIDE SEQUENCE</scope>
</reference>
<dbReference type="PROSITE" id="PS51545">
    <property type="entry name" value="PIK_HELICAL"/>
    <property type="match status" value="1"/>
</dbReference>
<dbReference type="GO" id="GO:0016303">
    <property type="term" value="F:1-phosphatidylinositol-3-kinase activity"/>
    <property type="evidence" value="ECO:0007669"/>
    <property type="project" value="UniProtKB-UniRule"/>
</dbReference>
<dbReference type="PROSITE" id="PS00916">
    <property type="entry name" value="PI3_4_KINASE_2"/>
    <property type="match status" value="1"/>
</dbReference>
<dbReference type="CDD" id="cd00896">
    <property type="entry name" value="PI3Kc_III"/>
    <property type="match status" value="1"/>
</dbReference>
<dbReference type="InterPro" id="IPR008290">
    <property type="entry name" value="PI3K_Vps34"/>
</dbReference>
<dbReference type="SUPFAM" id="SSF48371">
    <property type="entry name" value="ARM repeat"/>
    <property type="match status" value="1"/>
</dbReference>
<protein>
    <recommendedName>
        <fullName evidence="2 8">Phosphatidylinositol 3-kinase catalytic subunit type 3</fullName>
        <ecNumber evidence="1 8">2.7.1.137</ecNumber>
    </recommendedName>
</protein>
<dbReference type="EMBL" id="MN116708">
    <property type="protein sequence ID" value="QIA61945.1"/>
    <property type="molecule type" value="mRNA"/>
</dbReference>
<dbReference type="InterPro" id="IPR016024">
    <property type="entry name" value="ARM-type_fold"/>
</dbReference>
<dbReference type="AlphaFoldDB" id="A0A6C0SN29"/>
<dbReference type="FunFam" id="3.30.1010.10:FF:000002">
    <property type="entry name" value="Phosphatidylinositol 3-kinase catalytic subunit type 3"/>
    <property type="match status" value="1"/>
</dbReference>
<dbReference type="InterPro" id="IPR057756">
    <property type="entry name" value="PI3-kinase_type3/VPS34_cat"/>
</dbReference>
<dbReference type="Pfam" id="PF00613">
    <property type="entry name" value="PI3Ka"/>
    <property type="match status" value="1"/>
</dbReference>
<dbReference type="PANTHER" id="PTHR10048:SF7">
    <property type="entry name" value="PHOSPHATIDYLINOSITOL 3-KINASE CATALYTIC SUBUNIT TYPE 3"/>
    <property type="match status" value="1"/>
</dbReference>
<dbReference type="Gene3D" id="1.25.40.70">
    <property type="entry name" value="Phosphatidylinositol 3-kinase, accessory domain (PIK)"/>
    <property type="match status" value="1"/>
</dbReference>
<dbReference type="Pfam" id="PF00454">
    <property type="entry name" value="PI3_PI4_kinase"/>
    <property type="match status" value="1"/>
</dbReference>
<dbReference type="InterPro" id="IPR011009">
    <property type="entry name" value="Kinase-like_dom_sf"/>
</dbReference>
<dbReference type="GO" id="GO:0005524">
    <property type="term" value="F:ATP binding"/>
    <property type="evidence" value="ECO:0007669"/>
    <property type="project" value="UniProtKB-UniRule"/>
</dbReference>
<dbReference type="GO" id="GO:0006897">
    <property type="term" value="P:endocytosis"/>
    <property type="evidence" value="ECO:0007669"/>
    <property type="project" value="TreeGrafter"/>
</dbReference>
<keyword evidence="6 8" id="KW-0067">ATP-binding</keyword>
<dbReference type="GO" id="GO:0000045">
    <property type="term" value="P:autophagosome assembly"/>
    <property type="evidence" value="ECO:0007669"/>
    <property type="project" value="TreeGrafter"/>
</dbReference>
<dbReference type="SMART" id="SM00145">
    <property type="entry name" value="PI3Ka"/>
    <property type="match status" value="1"/>
</dbReference>
<dbReference type="PIRSF" id="PIRSF000587">
    <property type="entry name" value="PI3K_Vps34"/>
    <property type="match status" value="1"/>
</dbReference>
<dbReference type="GO" id="GO:0034271">
    <property type="term" value="C:phosphatidylinositol 3-kinase complex, class III, type I"/>
    <property type="evidence" value="ECO:0007669"/>
    <property type="project" value="TreeGrafter"/>
</dbReference>
<evidence type="ECO:0000256" key="7">
    <source>
        <dbReference type="ARBA" id="ARBA00023985"/>
    </source>
</evidence>
<evidence type="ECO:0000256" key="1">
    <source>
        <dbReference type="ARBA" id="ARBA00012073"/>
    </source>
</evidence>
<dbReference type="GO" id="GO:0048015">
    <property type="term" value="P:phosphatidylinositol-mediated signaling"/>
    <property type="evidence" value="ECO:0007669"/>
    <property type="project" value="TreeGrafter"/>
</dbReference>
<evidence type="ECO:0000259" key="9">
    <source>
        <dbReference type="PROSITE" id="PS50290"/>
    </source>
</evidence>
<dbReference type="InterPro" id="IPR042236">
    <property type="entry name" value="PI3K_accessory_sf"/>
</dbReference>
<organism evidence="11">
    <name type="scientific">Dugesia japonica</name>
    <name type="common">Planarian</name>
    <dbReference type="NCBI Taxonomy" id="6161"/>
    <lineage>
        <taxon>Eukaryota</taxon>
        <taxon>Metazoa</taxon>
        <taxon>Spiralia</taxon>
        <taxon>Lophotrochozoa</taxon>
        <taxon>Platyhelminthes</taxon>
        <taxon>Rhabditophora</taxon>
        <taxon>Seriata</taxon>
        <taxon>Tricladida</taxon>
        <taxon>Continenticola</taxon>
        <taxon>Geoplanoidea</taxon>
        <taxon>Dugesiidae</taxon>
        <taxon>Dugesia</taxon>
    </lineage>
</organism>
<dbReference type="InterPro" id="IPR001263">
    <property type="entry name" value="PI3K_accessory_dom"/>
</dbReference>
<dbReference type="PROSITE" id="PS50290">
    <property type="entry name" value="PI3_4_KINASE_3"/>
    <property type="match status" value="1"/>
</dbReference>
<evidence type="ECO:0000256" key="6">
    <source>
        <dbReference type="ARBA" id="ARBA00022840"/>
    </source>
</evidence>
<accession>A0A6C0SN29</accession>
<keyword evidence="4 8" id="KW-0547">Nucleotide-binding</keyword>
<dbReference type="GO" id="GO:0000407">
    <property type="term" value="C:phagophore assembly site"/>
    <property type="evidence" value="ECO:0007669"/>
    <property type="project" value="TreeGrafter"/>
</dbReference>
<dbReference type="Gene3D" id="3.30.1010.10">
    <property type="entry name" value="Phosphatidylinositol 3-kinase Catalytic Subunit, Chain A, domain 4"/>
    <property type="match status" value="1"/>
</dbReference>
<dbReference type="InterPro" id="IPR036940">
    <property type="entry name" value="PI3/4_kinase_cat_sf"/>
</dbReference>
<dbReference type="EC" id="2.7.1.137" evidence="1 8"/>
<name>A0A6C0SN29_DUGJA</name>
<dbReference type="GO" id="GO:0005777">
    <property type="term" value="C:peroxisome"/>
    <property type="evidence" value="ECO:0007669"/>
    <property type="project" value="TreeGrafter"/>
</dbReference>
<comment type="similarity">
    <text evidence="8">Belongs to the PI3/PI4-kinase family.</text>
</comment>
<evidence type="ECO:0000256" key="5">
    <source>
        <dbReference type="ARBA" id="ARBA00022777"/>
    </source>
</evidence>
<proteinExistence type="evidence at transcript level"/>
<sequence>MSKISVNFYKSCSINQEIRGTVVKPFFKIMSLHGFDPDFYKIMNNCYNPLNAFSEPKIYYIVSKSQNFLKEIPCLNNWNVNNNIPIDGKIFNEEVELNIPYCELTEYCQILFVLASYFIIPNGAVEEKYLNAGYLTLFNSHDVFRRGIYEIELHPLDHDNYTSLEEILNKVIHMKEFNGKPTSIPELNMLQKTMRKKLRGQLSCIPMEKITLSKVEQRINELKNQSKKIFLSVEFRFSKDIQISLPVVLIRPTLHADISRKFSSKNPVEKKHYLMTRNARAINTDRNRRPDNEDLAEIKKILKQPPNTIMTEAESDLIWKYRYHISVMSPTALSKVMRSVQWDYQSFTDQVNDILLKWPDLNPEHLMELLTSHFLNPVVRKFAVKRLNMATDDDLFLYLFQLVQALRYDIFEEIFNVEPGDEKHYVEHDNSLNDLKTLPNNLDHSMFSLNNQKSFLASFSSNIINLQEDLATFLIRRCKSNRKLSTYFYWYLTLEFDEDNSGPNDVKSMFRHVHTRFKLAMDYGDIDARENSANINSQINFVNDLTQLIKNISTKNIRAQQKSEFLKSELLSNKYPYITNIDPKFYFPLKDDFLVDRIDINSCSVLKSALAPVKLALLSDKNMKYDVMFKVGDDLRQDQVVLQMINFMDEILRRENFDLKLTPYKVLATSKNSGFIEFVKSKSISEILNDNTTILNYFRKVAFSEKDPQQVDPIVMDNYIRSLAGYCVITYLLGVGDRHLDNIMLTETGLLFHIDFGFVLGNDPKPLPPEVRLTKDMIDVMGGANDLLFNSFCDLAFNTFNYLRRHANQCLSLLSLITDAGIQDFSREPDKACEFVKERFLLDFTEEQAIHRLAERLTASVKAIFPDMMEKLHKFAMRFK</sequence>
<dbReference type="FunFam" id="1.10.1070.11:FF:000002">
    <property type="entry name" value="Phosphatidylinositol 3-kinase catalytic subunit type 3"/>
    <property type="match status" value="1"/>
</dbReference>
<evidence type="ECO:0000256" key="4">
    <source>
        <dbReference type="ARBA" id="ARBA00022741"/>
    </source>
</evidence>
<evidence type="ECO:0000313" key="11">
    <source>
        <dbReference type="EMBL" id="QIA61945.1"/>
    </source>
</evidence>
<keyword evidence="5 8" id="KW-0418">Kinase</keyword>
<dbReference type="PANTHER" id="PTHR10048">
    <property type="entry name" value="PHOSPHATIDYLINOSITOL KINASE"/>
    <property type="match status" value="1"/>
</dbReference>
<dbReference type="PROSITE" id="PS00915">
    <property type="entry name" value="PI3_4_KINASE_1"/>
    <property type="match status" value="1"/>
</dbReference>